<keyword evidence="2" id="KW-0805">Transcription regulation</keyword>
<accession>A0ABV5VU84</accession>
<dbReference type="PANTHER" id="PTHR43133:SF51">
    <property type="entry name" value="RNA POLYMERASE SIGMA FACTOR"/>
    <property type="match status" value="1"/>
</dbReference>
<dbReference type="InterPro" id="IPR039425">
    <property type="entry name" value="RNA_pol_sigma-70-like"/>
</dbReference>
<dbReference type="RefSeq" id="WP_379117111.1">
    <property type="nucleotide sequence ID" value="NZ_JBHMAG010000007.1"/>
</dbReference>
<protein>
    <submittedName>
        <fullName evidence="7">Sigma-70 family RNA polymerase sigma factor</fullName>
    </submittedName>
</protein>
<dbReference type="NCBIfam" id="TIGR02937">
    <property type="entry name" value="sigma70-ECF"/>
    <property type="match status" value="1"/>
</dbReference>
<evidence type="ECO:0000259" key="5">
    <source>
        <dbReference type="Pfam" id="PF04542"/>
    </source>
</evidence>
<dbReference type="Pfam" id="PF04542">
    <property type="entry name" value="Sigma70_r2"/>
    <property type="match status" value="1"/>
</dbReference>
<organism evidence="7 8">
    <name type="scientific">Paenibacillus hodogayensis</name>
    <dbReference type="NCBI Taxonomy" id="279208"/>
    <lineage>
        <taxon>Bacteria</taxon>
        <taxon>Bacillati</taxon>
        <taxon>Bacillota</taxon>
        <taxon>Bacilli</taxon>
        <taxon>Bacillales</taxon>
        <taxon>Paenibacillaceae</taxon>
        <taxon>Paenibacillus</taxon>
    </lineage>
</organism>
<dbReference type="InterPro" id="IPR013324">
    <property type="entry name" value="RNA_pol_sigma_r3/r4-like"/>
</dbReference>
<dbReference type="Gene3D" id="1.10.1740.10">
    <property type="match status" value="1"/>
</dbReference>
<evidence type="ECO:0000256" key="3">
    <source>
        <dbReference type="ARBA" id="ARBA00023082"/>
    </source>
</evidence>
<dbReference type="EMBL" id="JBHMAG010000007">
    <property type="protein sequence ID" value="MFB9751869.1"/>
    <property type="molecule type" value="Genomic_DNA"/>
</dbReference>
<dbReference type="InterPro" id="IPR013249">
    <property type="entry name" value="RNA_pol_sigma70_r4_t2"/>
</dbReference>
<comment type="similarity">
    <text evidence="1">Belongs to the sigma-70 factor family. ECF subfamily.</text>
</comment>
<dbReference type="InterPro" id="IPR013325">
    <property type="entry name" value="RNA_pol_sigma_r2"/>
</dbReference>
<comment type="caution">
    <text evidence="7">The sequence shown here is derived from an EMBL/GenBank/DDBJ whole genome shotgun (WGS) entry which is preliminary data.</text>
</comment>
<dbReference type="Gene3D" id="1.10.10.10">
    <property type="entry name" value="Winged helix-like DNA-binding domain superfamily/Winged helix DNA-binding domain"/>
    <property type="match status" value="1"/>
</dbReference>
<evidence type="ECO:0000256" key="1">
    <source>
        <dbReference type="ARBA" id="ARBA00010641"/>
    </source>
</evidence>
<evidence type="ECO:0000313" key="8">
    <source>
        <dbReference type="Proteomes" id="UP001589619"/>
    </source>
</evidence>
<dbReference type="Proteomes" id="UP001589619">
    <property type="component" value="Unassembled WGS sequence"/>
</dbReference>
<dbReference type="PANTHER" id="PTHR43133">
    <property type="entry name" value="RNA POLYMERASE ECF-TYPE SIGMA FACTO"/>
    <property type="match status" value="1"/>
</dbReference>
<feature type="domain" description="RNA polymerase sigma factor 70 region 4 type 2" evidence="6">
    <location>
        <begin position="164"/>
        <end position="216"/>
    </location>
</feature>
<gene>
    <name evidence="7" type="ORF">ACFFNY_09830</name>
</gene>
<proteinExistence type="inferred from homology"/>
<dbReference type="CDD" id="cd06171">
    <property type="entry name" value="Sigma70_r4"/>
    <property type="match status" value="1"/>
</dbReference>
<dbReference type="SUPFAM" id="SSF88946">
    <property type="entry name" value="Sigma2 domain of RNA polymerase sigma factors"/>
    <property type="match status" value="1"/>
</dbReference>
<dbReference type="InterPro" id="IPR036388">
    <property type="entry name" value="WH-like_DNA-bd_sf"/>
</dbReference>
<evidence type="ECO:0000256" key="2">
    <source>
        <dbReference type="ARBA" id="ARBA00023015"/>
    </source>
</evidence>
<dbReference type="InterPro" id="IPR014284">
    <property type="entry name" value="RNA_pol_sigma-70_dom"/>
</dbReference>
<evidence type="ECO:0000313" key="7">
    <source>
        <dbReference type="EMBL" id="MFB9751869.1"/>
    </source>
</evidence>
<feature type="domain" description="RNA polymerase sigma-70 region 2" evidence="5">
    <location>
        <begin position="71"/>
        <end position="134"/>
    </location>
</feature>
<sequence length="228" mass="26300">MKIYGSHGELTRTDSERPTSGCAVFIFLRGNEPFELLEALSNRGEDMDVGNAVKKAKKGDKEALLQLIVAEKEAYYRLAYSYMRNEADAMDVLEEMIVKLYERIGQLKKEESFHTWSKTILVNQCKRMLKRNNRVTPLGDQLDLSKGHTHSTGISDYRQVEDQMDLQAILHHLNTDQREAIQLKYFHDLDYGSIAAMTRVSTGTVKSRIYQGLQKLRALYRRNADEQY</sequence>
<keyword evidence="8" id="KW-1185">Reference proteome</keyword>
<keyword evidence="3" id="KW-0731">Sigma factor</keyword>
<dbReference type="Pfam" id="PF08281">
    <property type="entry name" value="Sigma70_r4_2"/>
    <property type="match status" value="1"/>
</dbReference>
<name>A0ABV5VU84_9BACL</name>
<dbReference type="SUPFAM" id="SSF88659">
    <property type="entry name" value="Sigma3 and sigma4 domains of RNA polymerase sigma factors"/>
    <property type="match status" value="1"/>
</dbReference>
<keyword evidence="4" id="KW-0804">Transcription</keyword>
<reference evidence="7 8" key="1">
    <citation type="submission" date="2024-09" db="EMBL/GenBank/DDBJ databases">
        <authorList>
            <person name="Sun Q."/>
            <person name="Mori K."/>
        </authorList>
    </citation>
    <scope>NUCLEOTIDE SEQUENCE [LARGE SCALE GENOMIC DNA]</scope>
    <source>
        <strain evidence="7 8">JCM 12520</strain>
    </source>
</reference>
<dbReference type="InterPro" id="IPR007627">
    <property type="entry name" value="RNA_pol_sigma70_r2"/>
</dbReference>
<evidence type="ECO:0000259" key="6">
    <source>
        <dbReference type="Pfam" id="PF08281"/>
    </source>
</evidence>
<evidence type="ECO:0000256" key="4">
    <source>
        <dbReference type="ARBA" id="ARBA00023163"/>
    </source>
</evidence>